<reference evidence="1 2" key="1">
    <citation type="journal article" date="2022" name="Hortic Res">
        <title>A haplotype resolved chromosomal level avocado genome allows analysis of novel avocado genes.</title>
        <authorList>
            <person name="Nath O."/>
            <person name="Fletcher S.J."/>
            <person name="Hayward A."/>
            <person name="Shaw L.M."/>
            <person name="Masouleh A.K."/>
            <person name="Furtado A."/>
            <person name="Henry R.J."/>
            <person name="Mitter N."/>
        </authorList>
    </citation>
    <scope>NUCLEOTIDE SEQUENCE [LARGE SCALE GENOMIC DNA]</scope>
    <source>
        <strain evidence="2">cv. Hass</strain>
    </source>
</reference>
<comment type="caution">
    <text evidence="1">The sequence shown here is derived from an EMBL/GenBank/DDBJ whole genome shotgun (WGS) entry which is preliminary data.</text>
</comment>
<evidence type="ECO:0000313" key="2">
    <source>
        <dbReference type="Proteomes" id="UP001234297"/>
    </source>
</evidence>
<proteinExistence type="predicted"/>
<gene>
    <name evidence="1" type="ORF">MRB53_013465</name>
</gene>
<name>A0ACC2K8J1_PERAE</name>
<organism evidence="1 2">
    <name type="scientific">Persea americana</name>
    <name type="common">Avocado</name>
    <dbReference type="NCBI Taxonomy" id="3435"/>
    <lineage>
        <taxon>Eukaryota</taxon>
        <taxon>Viridiplantae</taxon>
        <taxon>Streptophyta</taxon>
        <taxon>Embryophyta</taxon>
        <taxon>Tracheophyta</taxon>
        <taxon>Spermatophyta</taxon>
        <taxon>Magnoliopsida</taxon>
        <taxon>Magnoliidae</taxon>
        <taxon>Laurales</taxon>
        <taxon>Lauraceae</taxon>
        <taxon>Persea</taxon>
    </lineage>
</organism>
<evidence type="ECO:0000313" key="1">
    <source>
        <dbReference type="EMBL" id="KAJ8617279.1"/>
    </source>
</evidence>
<dbReference type="Proteomes" id="UP001234297">
    <property type="component" value="Chromosome 4"/>
</dbReference>
<accession>A0ACC2K8J1</accession>
<keyword evidence="2" id="KW-1185">Reference proteome</keyword>
<protein>
    <submittedName>
        <fullName evidence="1">Uncharacterized protein</fullName>
    </submittedName>
</protein>
<dbReference type="EMBL" id="CM056812">
    <property type="protein sequence ID" value="KAJ8617279.1"/>
    <property type="molecule type" value="Genomic_DNA"/>
</dbReference>
<sequence length="529" mass="59251">MEETIVSSGASLVPVKRLMPKQKVEFLKFINILVYYWGPGLKRASSSSIHDIRSLQELPSVSTFSLISSSFSTLLSHYPGQSESTCLLSSHTSGYCSFAALAAAYFFFVALFSWRRKGRMGPSVSSSEGSFCYLTDDLLMDILSRLPPKSLVTCKSVSKAFHRLVSTLIHSPTVPRPLSGLLIVEVDPIQGTMESFEYFILKTNGAYLDDESLSFLPCDPDTRIIDCRGGLLLCASTNWVDGDQCYVCNPVTKQWVALPPPPKHGFSNNCNFDVNLALVLDESSDVFVSHYKVFLFVTLSSENLKPELDVNVESSKDGNEEQLTDLYVHVYSSKTGQWVESNGYSIGISFRLLEKRAVFLNGALLLPADPSLFLKFDVEEECIEVMNLPTYSDTPQFIPSICLGESQGCLNYAYHNGSKMEVWMGEIENSEWVVKHRIKLDDIEFPKPLEDPDFFEDSINEEPLDILAIHPTKDAIFLRNQGVFLCYDFTSGAIDTVMRYDYGATVSMCYWVFSFSECLRSLANAHPRS</sequence>